<reference evidence="1 2" key="1">
    <citation type="submission" date="2024-10" db="EMBL/GenBank/DDBJ databases">
        <title>The Natural Products Discovery Center: Release of the First 8490 Sequenced Strains for Exploring Actinobacteria Biosynthetic Diversity.</title>
        <authorList>
            <person name="Kalkreuter E."/>
            <person name="Kautsar S.A."/>
            <person name="Yang D."/>
            <person name="Bader C.D."/>
            <person name="Teijaro C.N."/>
            <person name="Fluegel L."/>
            <person name="Davis C.M."/>
            <person name="Simpson J.R."/>
            <person name="Lauterbach L."/>
            <person name="Steele A.D."/>
            <person name="Gui C."/>
            <person name="Meng S."/>
            <person name="Li G."/>
            <person name="Viehrig K."/>
            <person name="Ye F."/>
            <person name="Su P."/>
            <person name="Kiefer A.F."/>
            <person name="Nichols A."/>
            <person name="Cepeda A.J."/>
            <person name="Yan W."/>
            <person name="Fan B."/>
            <person name="Jiang Y."/>
            <person name="Adhikari A."/>
            <person name="Zheng C.-J."/>
            <person name="Schuster L."/>
            <person name="Cowan T.M."/>
            <person name="Smanski M.J."/>
            <person name="Chevrette M.G."/>
            <person name="De Carvalho L.P.S."/>
            <person name="Shen B."/>
        </authorList>
    </citation>
    <scope>NUCLEOTIDE SEQUENCE [LARGE SCALE GENOMIC DNA]</scope>
    <source>
        <strain evidence="1 2">NPDC018013</strain>
    </source>
</reference>
<protein>
    <submittedName>
        <fullName evidence="1">Uncharacterized protein</fullName>
    </submittedName>
</protein>
<dbReference type="RefSeq" id="WP_397676797.1">
    <property type="nucleotide sequence ID" value="NZ_JBIRGH010000036.1"/>
</dbReference>
<dbReference type="EMBL" id="JBIRGH010000036">
    <property type="protein sequence ID" value="MFH8589791.1"/>
    <property type="molecule type" value="Genomic_DNA"/>
</dbReference>
<evidence type="ECO:0000313" key="2">
    <source>
        <dbReference type="Proteomes" id="UP001610990"/>
    </source>
</evidence>
<name>A0ABW7RNZ0_9ACTN</name>
<gene>
    <name evidence="1" type="ORF">ACH4GP_36360</name>
</gene>
<organism evidence="1 2">
    <name type="scientific">Streptomyces celluloflavus</name>
    <dbReference type="NCBI Taxonomy" id="58344"/>
    <lineage>
        <taxon>Bacteria</taxon>
        <taxon>Bacillati</taxon>
        <taxon>Actinomycetota</taxon>
        <taxon>Actinomycetes</taxon>
        <taxon>Kitasatosporales</taxon>
        <taxon>Streptomycetaceae</taxon>
        <taxon>Streptomyces</taxon>
    </lineage>
</organism>
<dbReference type="Proteomes" id="UP001610990">
    <property type="component" value="Unassembled WGS sequence"/>
</dbReference>
<keyword evidence="2" id="KW-1185">Reference proteome</keyword>
<evidence type="ECO:0000313" key="1">
    <source>
        <dbReference type="EMBL" id="MFH8589791.1"/>
    </source>
</evidence>
<accession>A0ABW7RNZ0</accession>
<comment type="caution">
    <text evidence="1">The sequence shown here is derived from an EMBL/GenBank/DDBJ whole genome shotgun (WGS) entry which is preliminary data.</text>
</comment>
<proteinExistence type="predicted"/>
<sequence>MDSKTVHTRLRQAGVADDFYRIEGVHEPQAPATELYTLRYRADHWEVIFTERGQESILARYTAETQAAQCLYQKLTDPLS</sequence>